<accession>A0A5B8NTA3</accession>
<reference evidence="3" key="1">
    <citation type="submission" date="2019-08" db="EMBL/GenBank/DDBJ databases">
        <title>Carotenoids and Carotenoid Binding Proteins in the Halophilic Cyanobacterium Euhalothece sp. ZM00.</title>
        <authorList>
            <person name="Cho S.M."/>
            <person name="Song J.Y."/>
            <person name="Park Y.-I."/>
        </authorList>
    </citation>
    <scope>NUCLEOTIDE SEQUENCE [LARGE SCALE GENOMIC DNA]</scope>
    <source>
        <strain evidence="3">Z-M001</strain>
    </source>
</reference>
<keyword evidence="2" id="KW-0472">Membrane</keyword>
<evidence type="ECO:0000256" key="1">
    <source>
        <dbReference type="SAM" id="MobiDB-lite"/>
    </source>
</evidence>
<dbReference type="OrthoDB" id="467801at2"/>
<dbReference type="Proteomes" id="UP000318453">
    <property type="component" value="Chromosome"/>
</dbReference>
<feature type="region of interest" description="Disordered" evidence="1">
    <location>
        <begin position="192"/>
        <end position="219"/>
    </location>
</feature>
<organism evidence="3 4">
    <name type="scientific">Euhalothece natronophila Z-M001</name>
    <dbReference type="NCBI Taxonomy" id="522448"/>
    <lineage>
        <taxon>Bacteria</taxon>
        <taxon>Bacillati</taxon>
        <taxon>Cyanobacteriota</taxon>
        <taxon>Cyanophyceae</taxon>
        <taxon>Oscillatoriophycideae</taxon>
        <taxon>Chroococcales</taxon>
        <taxon>Halothecacae</taxon>
        <taxon>Halothece cluster</taxon>
        <taxon>Euhalothece</taxon>
    </lineage>
</organism>
<evidence type="ECO:0000313" key="4">
    <source>
        <dbReference type="Proteomes" id="UP000318453"/>
    </source>
</evidence>
<name>A0A5B8NTA3_9CHRO</name>
<sequence length="219" mass="25004">MLIWNWQLLFATLAGIGVLVLLSRFPIDRWSLYWQKWQQQINLPQRRLLIAVIGSGIAGIGTYWGVNLWQELNNPWLASGAIAQGVLLTILLAFQSSKLFTTSPSPHPFSQMLGDLTAENPLKRLIAIRELTQLAIRGNLHADQLKQVNEYFSLLFSVETKPIVRQGLLESMQTLQLNQCWHKWENQSRQPLKNLQKSKKVRSSQTKYDKKALTLGNGD</sequence>
<keyword evidence="2" id="KW-0812">Transmembrane</keyword>
<keyword evidence="4" id="KW-1185">Reference proteome</keyword>
<keyword evidence="2" id="KW-1133">Transmembrane helix</keyword>
<proteinExistence type="predicted"/>
<keyword evidence="3" id="KW-0067">ATP-binding</keyword>
<feature type="transmembrane region" description="Helical" evidence="2">
    <location>
        <begin position="48"/>
        <end position="64"/>
    </location>
</feature>
<feature type="transmembrane region" description="Helical" evidence="2">
    <location>
        <begin position="6"/>
        <end position="27"/>
    </location>
</feature>
<dbReference type="EMBL" id="CP042326">
    <property type="protein sequence ID" value="QDZ41565.1"/>
    <property type="molecule type" value="Genomic_DNA"/>
</dbReference>
<keyword evidence="3" id="KW-0547">Nucleotide-binding</keyword>
<feature type="transmembrane region" description="Helical" evidence="2">
    <location>
        <begin position="76"/>
        <end position="94"/>
    </location>
</feature>
<evidence type="ECO:0000256" key="2">
    <source>
        <dbReference type="SAM" id="Phobius"/>
    </source>
</evidence>
<dbReference type="AlphaFoldDB" id="A0A5B8NTA3"/>
<evidence type="ECO:0000313" key="3">
    <source>
        <dbReference type="EMBL" id="QDZ41565.1"/>
    </source>
</evidence>
<gene>
    <name evidence="3" type="ORF">FRE64_16195</name>
</gene>
<protein>
    <submittedName>
        <fullName evidence="3">ABC transporter ATP-binding protein</fullName>
    </submittedName>
</protein>
<dbReference type="GO" id="GO:0005524">
    <property type="term" value="F:ATP binding"/>
    <property type="evidence" value="ECO:0007669"/>
    <property type="project" value="UniProtKB-KW"/>
</dbReference>
<dbReference type="KEGG" id="enn:FRE64_16195"/>